<evidence type="ECO:0000313" key="4">
    <source>
        <dbReference type="Proteomes" id="UP000652219"/>
    </source>
</evidence>
<dbReference type="PROSITE" id="PS50297">
    <property type="entry name" value="ANK_REP_REGION"/>
    <property type="match status" value="1"/>
</dbReference>
<reference evidence="3 4" key="1">
    <citation type="journal article" date="2020" name="Phytopathology">
        <title>Genome Sequence Resources of Colletotrichum truncatum, C. plurivorum, C. musicola, and C. sojae: Four Species Pathogenic to Soybean (Glycine max).</title>
        <authorList>
            <person name="Rogerio F."/>
            <person name="Boufleur T.R."/>
            <person name="Ciampi-Guillardi M."/>
            <person name="Sukno S.A."/>
            <person name="Thon M.R."/>
            <person name="Massola Junior N.S."/>
            <person name="Baroncelli R."/>
        </authorList>
    </citation>
    <scope>NUCLEOTIDE SEQUENCE [LARGE SCALE GENOMIC DNA]</scope>
    <source>
        <strain evidence="3 4">LFN0009</strain>
    </source>
</reference>
<dbReference type="SMART" id="SM00256">
    <property type="entry name" value="FBOX"/>
    <property type="match status" value="1"/>
</dbReference>
<dbReference type="InterPro" id="IPR001810">
    <property type="entry name" value="F-box_dom"/>
</dbReference>
<keyword evidence="4" id="KW-1185">Reference proteome</keyword>
<organism evidence="3 4">
    <name type="scientific">Colletotrichum sojae</name>
    <dbReference type="NCBI Taxonomy" id="2175907"/>
    <lineage>
        <taxon>Eukaryota</taxon>
        <taxon>Fungi</taxon>
        <taxon>Dikarya</taxon>
        <taxon>Ascomycota</taxon>
        <taxon>Pezizomycotina</taxon>
        <taxon>Sordariomycetes</taxon>
        <taxon>Hypocreomycetidae</taxon>
        <taxon>Glomerellales</taxon>
        <taxon>Glomerellaceae</taxon>
        <taxon>Colletotrichum</taxon>
        <taxon>Colletotrichum orchidearum species complex</taxon>
    </lineage>
</organism>
<comment type="caution">
    <text evidence="3">The sequence shown here is derived from an EMBL/GenBank/DDBJ whole genome shotgun (WGS) entry which is preliminary data.</text>
</comment>
<dbReference type="EMBL" id="WIGN01000332">
    <property type="protein sequence ID" value="KAF6798799.1"/>
    <property type="molecule type" value="Genomic_DNA"/>
</dbReference>
<dbReference type="AlphaFoldDB" id="A0A8H6IUR6"/>
<gene>
    <name evidence="3" type="ORF">CSOJ01_12640</name>
</gene>
<evidence type="ECO:0000256" key="1">
    <source>
        <dbReference type="PROSITE-ProRule" id="PRU00023"/>
    </source>
</evidence>
<keyword evidence="1" id="KW-0040">ANK repeat</keyword>
<accession>A0A8H6IUR6</accession>
<dbReference type="InterPro" id="IPR002110">
    <property type="entry name" value="Ankyrin_rpt"/>
</dbReference>
<dbReference type="SMART" id="SM00248">
    <property type="entry name" value="ANK"/>
    <property type="match status" value="2"/>
</dbReference>
<evidence type="ECO:0000313" key="3">
    <source>
        <dbReference type="EMBL" id="KAF6798799.1"/>
    </source>
</evidence>
<dbReference type="SUPFAM" id="SSF48403">
    <property type="entry name" value="Ankyrin repeat"/>
    <property type="match status" value="1"/>
</dbReference>
<feature type="repeat" description="ANK" evidence="1">
    <location>
        <begin position="125"/>
        <end position="157"/>
    </location>
</feature>
<dbReference type="Pfam" id="PF00023">
    <property type="entry name" value="Ank"/>
    <property type="match status" value="1"/>
</dbReference>
<dbReference type="PROSITE" id="PS50181">
    <property type="entry name" value="FBOX"/>
    <property type="match status" value="1"/>
</dbReference>
<sequence length="371" mass="40981">MPLELIVLVLEELQPAELLSLTQTCRALRNTAGSALHRHHFTPGILPRLFRRLLDTVGLGKDETTPNKIRQVVLAALQAQTQHSGWDNYDSGCGAYLRAPEASACFKIPRDPGAVSHVNQAFWKSNVSLLHAAALAGADDVARFLLKTGGDVNARTKVDDTQKRRDSFAEITPLELAVAYYRPSMVAILLGAGAVIGRSWELALDGGRMEMVRLLLEHDRDIANRPIPSDVGPPTVGTFLYHRHGWELAGRVYHAPSATFVSELIRASADMHFRWNWDEDETDKSLVRAVQLHWDDVAMVLASEWSGQTDLDQMPMCQWDSGQEALVRRCVDKMRARGITPSANASRSIAEVICDNSATVYYGAAGFPFNP</sequence>
<dbReference type="PROSITE" id="PS50088">
    <property type="entry name" value="ANK_REPEAT"/>
    <property type="match status" value="1"/>
</dbReference>
<proteinExistence type="predicted"/>
<protein>
    <recommendedName>
        <fullName evidence="2">F-box domain-containing protein</fullName>
    </recommendedName>
</protein>
<dbReference type="Gene3D" id="1.25.40.20">
    <property type="entry name" value="Ankyrin repeat-containing domain"/>
    <property type="match status" value="1"/>
</dbReference>
<name>A0A8H6IUR6_9PEZI</name>
<evidence type="ECO:0000259" key="2">
    <source>
        <dbReference type="PROSITE" id="PS50181"/>
    </source>
</evidence>
<dbReference type="Proteomes" id="UP000652219">
    <property type="component" value="Unassembled WGS sequence"/>
</dbReference>
<dbReference type="InterPro" id="IPR036770">
    <property type="entry name" value="Ankyrin_rpt-contain_sf"/>
</dbReference>
<dbReference type="CDD" id="cd09917">
    <property type="entry name" value="F-box_SF"/>
    <property type="match status" value="1"/>
</dbReference>
<feature type="domain" description="F-box" evidence="2">
    <location>
        <begin position="1"/>
        <end position="53"/>
    </location>
</feature>